<keyword evidence="3" id="KW-0238">DNA-binding</keyword>
<dbReference type="KEGG" id="spsw:Sps_05230"/>
<proteinExistence type="inferred from homology"/>
<dbReference type="InterPro" id="IPR036388">
    <property type="entry name" value="WH-like_DNA-bd_sf"/>
</dbReference>
<dbReference type="InterPro" id="IPR005650">
    <property type="entry name" value="BlaI_family"/>
</dbReference>
<dbReference type="STRING" id="225848.Sps_05230"/>
<comment type="similarity">
    <text evidence="1">Belongs to the BlaI transcriptional regulatory family.</text>
</comment>
<dbReference type="PIRSF" id="PIRSF019455">
    <property type="entry name" value="CopR_AtkY"/>
    <property type="match status" value="1"/>
</dbReference>
<dbReference type="GO" id="GO:0045892">
    <property type="term" value="P:negative regulation of DNA-templated transcription"/>
    <property type="evidence" value="ECO:0007669"/>
    <property type="project" value="InterPro"/>
</dbReference>
<dbReference type="EMBL" id="CP014782">
    <property type="protein sequence ID" value="AQS40299.1"/>
    <property type="molecule type" value="Genomic_DNA"/>
</dbReference>
<dbReference type="Proteomes" id="UP000189545">
    <property type="component" value="Chromosome"/>
</dbReference>
<reference evidence="5 6" key="1">
    <citation type="submission" date="2016-03" db="EMBL/GenBank/DDBJ databases">
        <title>Complete genome sequence of Shewanella psychrophila WP2, a deep sea bacterium isolated from west Pacific sediment.</title>
        <authorList>
            <person name="Xu G."/>
            <person name="Jian H."/>
        </authorList>
    </citation>
    <scope>NUCLEOTIDE SEQUENCE [LARGE SCALE GENOMIC DNA]</scope>
    <source>
        <strain evidence="5 6">WP2</strain>
    </source>
</reference>
<dbReference type="GO" id="GO:0003677">
    <property type="term" value="F:DNA binding"/>
    <property type="evidence" value="ECO:0007669"/>
    <property type="project" value="UniProtKB-KW"/>
</dbReference>
<dbReference type="InterPro" id="IPR036390">
    <property type="entry name" value="WH_DNA-bd_sf"/>
</dbReference>
<evidence type="ECO:0000256" key="1">
    <source>
        <dbReference type="ARBA" id="ARBA00011046"/>
    </source>
</evidence>
<dbReference type="SUPFAM" id="SSF46785">
    <property type="entry name" value="Winged helix' DNA-binding domain"/>
    <property type="match status" value="1"/>
</dbReference>
<gene>
    <name evidence="5" type="ORF">Sps_05230</name>
</gene>
<dbReference type="OrthoDB" id="9813558at2"/>
<keyword evidence="2" id="KW-0805">Transcription regulation</keyword>
<organism evidence="5 6">
    <name type="scientific">Shewanella psychrophila</name>
    <dbReference type="NCBI Taxonomy" id="225848"/>
    <lineage>
        <taxon>Bacteria</taxon>
        <taxon>Pseudomonadati</taxon>
        <taxon>Pseudomonadota</taxon>
        <taxon>Gammaproteobacteria</taxon>
        <taxon>Alteromonadales</taxon>
        <taxon>Shewanellaceae</taxon>
        <taxon>Shewanella</taxon>
    </lineage>
</organism>
<name>A0A1S6HXR7_9GAMM</name>
<accession>A0A1S6HXR7</accession>
<keyword evidence="6" id="KW-1185">Reference proteome</keyword>
<protein>
    <submittedName>
        <fullName evidence="5">Putative transcriptional regulator</fullName>
    </submittedName>
</protein>
<evidence type="ECO:0000313" key="6">
    <source>
        <dbReference type="Proteomes" id="UP000189545"/>
    </source>
</evidence>
<evidence type="ECO:0000256" key="4">
    <source>
        <dbReference type="ARBA" id="ARBA00023163"/>
    </source>
</evidence>
<dbReference type="AlphaFoldDB" id="A0A1S6HXR7"/>
<evidence type="ECO:0000256" key="2">
    <source>
        <dbReference type="ARBA" id="ARBA00023015"/>
    </source>
</evidence>
<dbReference type="Gene3D" id="1.10.10.10">
    <property type="entry name" value="Winged helix-like DNA-binding domain superfamily/Winged helix DNA-binding domain"/>
    <property type="match status" value="1"/>
</dbReference>
<evidence type="ECO:0000256" key="3">
    <source>
        <dbReference type="ARBA" id="ARBA00023125"/>
    </source>
</evidence>
<keyword evidence="4" id="KW-0804">Transcription</keyword>
<evidence type="ECO:0000313" key="5">
    <source>
        <dbReference type="EMBL" id="AQS40299.1"/>
    </source>
</evidence>
<sequence length="130" mass="14900">MARKKQAVLTDSEQEIMEILWRVKEASVRDITDELSKSKTVAHTTVQTMFKILHEKGHVDYRKEGRAFIYFPLKNKASARSDALKNVLKQFFGGSPDVLAQHLLEENDIDLDTLQTLQKKIDKSKQDKGV</sequence>
<dbReference type="RefSeq" id="WP_077755104.1">
    <property type="nucleotide sequence ID" value="NZ_CP014782.1"/>
</dbReference>
<dbReference type="Pfam" id="PF03965">
    <property type="entry name" value="Penicillinase_R"/>
    <property type="match status" value="1"/>
</dbReference>